<dbReference type="PANTHER" id="PTHR34146">
    <property type="entry name" value="POLYNUCLEOTIDYL TRANSFERASE, RIBONUCLEASE H-LIKE SUPERFAMILY PROTEIN-RELATED"/>
    <property type="match status" value="1"/>
</dbReference>
<sequence length="124" mass="13862">MLIFEKRVLSPQETITKAVADAREWQLAKYTERTVQASIPATEPKQNITEATYLVYTDGAWKEEELMAGLGWTFKRLIIPESESNATFEGAVVEESVSSPLMAEALALHMALFIAREKGIPKTM</sequence>
<dbReference type="EMBL" id="CABITT030000007">
    <property type="protein sequence ID" value="VVB10502.1"/>
    <property type="molecule type" value="Genomic_DNA"/>
</dbReference>
<protein>
    <recommendedName>
        <fullName evidence="3">RNase H type-1 domain-containing protein</fullName>
    </recommendedName>
</protein>
<evidence type="ECO:0000313" key="2">
    <source>
        <dbReference type="Proteomes" id="UP000489600"/>
    </source>
</evidence>
<dbReference type="OrthoDB" id="1113349at2759"/>
<dbReference type="PANTHER" id="PTHR34146:SF3">
    <property type="entry name" value="POLYNUCLEOTIDYL TRANSFERASE, RIBONUCLEASE H-LIKE SUPERFAMILY PROTEIN"/>
    <property type="match status" value="1"/>
</dbReference>
<dbReference type="AlphaFoldDB" id="A0A565CA51"/>
<name>A0A565CA51_9BRAS</name>
<proteinExistence type="predicted"/>
<keyword evidence="2" id="KW-1185">Reference proteome</keyword>
<evidence type="ECO:0008006" key="3">
    <source>
        <dbReference type="Google" id="ProtNLM"/>
    </source>
</evidence>
<evidence type="ECO:0000313" key="1">
    <source>
        <dbReference type="EMBL" id="VVB10502.1"/>
    </source>
</evidence>
<gene>
    <name evidence="1" type="ORF">ANE_LOCUS20946</name>
</gene>
<accession>A0A565CA51</accession>
<organism evidence="1 2">
    <name type="scientific">Arabis nemorensis</name>
    <dbReference type="NCBI Taxonomy" id="586526"/>
    <lineage>
        <taxon>Eukaryota</taxon>
        <taxon>Viridiplantae</taxon>
        <taxon>Streptophyta</taxon>
        <taxon>Embryophyta</taxon>
        <taxon>Tracheophyta</taxon>
        <taxon>Spermatophyta</taxon>
        <taxon>Magnoliopsida</taxon>
        <taxon>eudicotyledons</taxon>
        <taxon>Gunneridae</taxon>
        <taxon>Pentapetalae</taxon>
        <taxon>rosids</taxon>
        <taxon>malvids</taxon>
        <taxon>Brassicales</taxon>
        <taxon>Brassicaceae</taxon>
        <taxon>Arabideae</taxon>
        <taxon>Arabis</taxon>
    </lineage>
</organism>
<reference evidence="1" key="1">
    <citation type="submission" date="2019-07" db="EMBL/GenBank/DDBJ databases">
        <authorList>
            <person name="Dittberner H."/>
        </authorList>
    </citation>
    <scope>NUCLEOTIDE SEQUENCE [LARGE SCALE GENOMIC DNA]</scope>
</reference>
<comment type="caution">
    <text evidence="1">The sequence shown here is derived from an EMBL/GenBank/DDBJ whole genome shotgun (WGS) entry which is preliminary data.</text>
</comment>
<dbReference type="Proteomes" id="UP000489600">
    <property type="component" value="Unassembled WGS sequence"/>
</dbReference>